<dbReference type="Gene3D" id="2.60.40.200">
    <property type="entry name" value="Superoxide dismutase, copper/zinc binding domain"/>
    <property type="match status" value="1"/>
</dbReference>
<dbReference type="PANTHER" id="PTHR10003">
    <property type="entry name" value="SUPEROXIDE DISMUTASE CU-ZN -RELATED"/>
    <property type="match status" value="1"/>
</dbReference>
<accession>A0AAV8VHW2</accession>
<evidence type="ECO:0000256" key="5">
    <source>
        <dbReference type="ARBA" id="ARBA00023002"/>
    </source>
</evidence>
<comment type="catalytic activity">
    <reaction evidence="8 9">
        <text>2 superoxide + 2 H(+) = H2O2 + O2</text>
        <dbReference type="Rhea" id="RHEA:20696"/>
        <dbReference type="ChEBI" id="CHEBI:15378"/>
        <dbReference type="ChEBI" id="CHEBI:15379"/>
        <dbReference type="ChEBI" id="CHEBI:16240"/>
        <dbReference type="ChEBI" id="CHEBI:18421"/>
        <dbReference type="EC" id="1.15.1.1"/>
    </reaction>
</comment>
<comment type="cofactor">
    <cofactor evidence="9">
        <name>Zn(2+)</name>
        <dbReference type="ChEBI" id="CHEBI:29105"/>
    </cofactor>
    <text evidence="9">Binds 1 zinc ion per subunit.</text>
</comment>
<organism evidence="12 13">
    <name type="scientific">Exocentrus adspersus</name>
    <dbReference type="NCBI Taxonomy" id="1586481"/>
    <lineage>
        <taxon>Eukaryota</taxon>
        <taxon>Metazoa</taxon>
        <taxon>Ecdysozoa</taxon>
        <taxon>Arthropoda</taxon>
        <taxon>Hexapoda</taxon>
        <taxon>Insecta</taxon>
        <taxon>Pterygota</taxon>
        <taxon>Neoptera</taxon>
        <taxon>Endopterygota</taxon>
        <taxon>Coleoptera</taxon>
        <taxon>Polyphaga</taxon>
        <taxon>Cucujiformia</taxon>
        <taxon>Chrysomeloidea</taxon>
        <taxon>Cerambycidae</taxon>
        <taxon>Lamiinae</taxon>
        <taxon>Acanthocinini</taxon>
        <taxon>Exocentrus</taxon>
    </lineage>
</organism>
<protein>
    <recommendedName>
        <fullName evidence="9">Superoxide dismutase [Cu-Zn]</fullName>
        <ecNumber evidence="9">1.15.1.1</ecNumber>
    </recommendedName>
</protein>
<keyword evidence="4" id="KW-0049">Antioxidant</keyword>
<dbReference type="CDD" id="cd00305">
    <property type="entry name" value="Cu-Zn_Superoxide_Dismutase"/>
    <property type="match status" value="1"/>
</dbReference>
<dbReference type="PRINTS" id="PR00068">
    <property type="entry name" value="CUZNDISMTASE"/>
</dbReference>
<dbReference type="InterPro" id="IPR018152">
    <property type="entry name" value="SOD_Cu/Zn_BS"/>
</dbReference>
<dbReference type="GO" id="GO:0004784">
    <property type="term" value="F:superoxide dismutase activity"/>
    <property type="evidence" value="ECO:0007669"/>
    <property type="project" value="UniProtKB-EC"/>
</dbReference>
<keyword evidence="5 9" id="KW-0560">Oxidoreductase</keyword>
<evidence type="ECO:0000256" key="2">
    <source>
        <dbReference type="ARBA" id="ARBA00022723"/>
    </source>
</evidence>
<sequence length="209" mass="21907">MWKTYCIATIAFVAYFQYATAEKAAIVQLRNPDGANNVTGTVTFRKSDNGVINITGQITQLTAGNHGFHIHNLGKIDSGCLGTGAHFNPHNVSHGAPNDTVRHVGDLGNVYADATGTANISFTDDLIDLEGDHSIIGRAVVVHQDADDLGKGGQNDSLTTGHAGARLACGVIGILDEGETSAAPTLLAGGWYRLVIATVASLCLYYSLL</sequence>
<evidence type="ECO:0000256" key="1">
    <source>
        <dbReference type="ARBA" id="ARBA00010457"/>
    </source>
</evidence>
<dbReference type="InterPro" id="IPR024134">
    <property type="entry name" value="SOD_Cu/Zn_/chaperone"/>
</dbReference>
<comment type="cofactor">
    <cofactor evidence="9">
        <name>Cu cation</name>
        <dbReference type="ChEBI" id="CHEBI:23378"/>
    </cofactor>
    <text evidence="9">Binds 1 copper ion per subunit.</text>
</comment>
<evidence type="ECO:0000256" key="4">
    <source>
        <dbReference type="ARBA" id="ARBA00022862"/>
    </source>
</evidence>
<keyword evidence="2 9" id="KW-0479">Metal-binding</keyword>
<comment type="similarity">
    <text evidence="1 9">Belongs to the Cu-Zn superoxide dismutase family.</text>
</comment>
<dbReference type="PROSITE" id="PS00332">
    <property type="entry name" value="SOD_CU_ZN_2"/>
    <property type="match status" value="1"/>
</dbReference>
<gene>
    <name evidence="12" type="ORF">NQ315_003738</name>
</gene>
<evidence type="ECO:0000313" key="13">
    <source>
        <dbReference type="Proteomes" id="UP001159042"/>
    </source>
</evidence>
<dbReference type="InterPro" id="IPR001424">
    <property type="entry name" value="SOD_Cu_Zn_dom"/>
</dbReference>
<dbReference type="InterPro" id="IPR036423">
    <property type="entry name" value="SOD-like_Cu/Zn_dom_sf"/>
</dbReference>
<keyword evidence="6 9" id="KW-0186">Copper</keyword>
<dbReference type="EMBL" id="JANEYG010000086">
    <property type="protein sequence ID" value="KAJ8913829.1"/>
    <property type="molecule type" value="Genomic_DNA"/>
</dbReference>
<evidence type="ECO:0000313" key="12">
    <source>
        <dbReference type="EMBL" id="KAJ8913829.1"/>
    </source>
</evidence>
<feature type="domain" description="Superoxide dismutase copper/zinc binding" evidence="11">
    <location>
        <begin position="38"/>
        <end position="172"/>
    </location>
</feature>
<evidence type="ECO:0000256" key="8">
    <source>
        <dbReference type="ARBA" id="ARBA00049204"/>
    </source>
</evidence>
<evidence type="ECO:0000256" key="6">
    <source>
        <dbReference type="ARBA" id="ARBA00023008"/>
    </source>
</evidence>
<evidence type="ECO:0000256" key="3">
    <source>
        <dbReference type="ARBA" id="ARBA00022833"/>
    </source>
</evidence>
<evidence type="ECO:0000256" key="10">
    <source>
        <dbReference type="SAM" id="SignalP"/>
    </source>
</evidence>
<evidence type="ECO:0000259" key="11">
    <source>
        <dbReference type="Pfam" id="PF00080"/>
    </source>
</evidence>
<dbReference type="Pfam" id="PF00080">
    <property type="entry name" value="Sod_Cu"/>
    <property type="match status" value="1"/>
</dbReference>
<dbReference type="FunFam" id="2.60.40.200:FF:000003">
    <property type="entry name" value="Superoxide dismutase [Cu-Zn], chloroplastic"/>
    <property type="match status" value="1"/>
</dbReference>
<dbReference type="SUPFAM" id="SSF49329">
    <property type="entry name" value="Cu,Zn superoxide dismutase-like"/>
    <property type="match status" value="1"/>
</dbReference>
<keyword evidence="10" id="KW-0732">Signal</keyword>
<dbReference type="AlphaFoldDB" id="A0AAV8VHW2"/>
<comment type="caution">
    <text evidence="12">The sequence shown here is derived from an EMBL/GenBank/DDBJ whole genome shotgun (WGS) entry which is preliminary data.</text>
</comment>
<evidence type="ECO:0000256" key="7">
    <source>
        <dbReference type="ARBA" id="ARBA00023157"/>
    </source>
</evidence>
<keyword evidence="13" id="KW-1185">Reference proteome</keyword>
<feature type="chain" id="PRO_5043608669" description="Superoxide dismutase [Cu-Zn]" evidence="10">
    <location>
        <begin position="22"/>
        <end position="209"/>
    </location>
</feature>
<feature type="signal peptide" evidence="10">
    <location>
        <begin position="1"/>
        <end position="21"/>
    </location>
</feature>
<keyword evidence="3 9" id="KW-0862">Zinc</keyword>
<keyword evidence="7" id="KW-1015">Disulfide bond</keyword>
<dbReference type="GO" id="GO:0005507">
    <property type="term" value="F:copper ion binding"/>
    <property type="evidence" value="ECO:0007669"/>
    <property type="project" value="InterPro"/>
</dbReference>
<dbReference type="EC" id="1.15.1.1" evidence="9"/>
<evidence type="ECO:0000256" key="9">
    <source>
        <dbReference type="RuleBase" id="RU000393"/>
    </source>
</evidence>
<proteinExistence type="inferred from homology"/>
<dbReference type="Proteomes" id="UP001159042">
    <property type="component" value="Unassembled WGS sequence"/>
</dbReference>
<comment type="function">
    <text evidence="9">Destroys radicals which are normally produced within the cells and which are toxic to biological systems.</text>
</comment>
<reference evidence="12 13" key="1">
    <citation type="journal article" date="2023" name="Insect Mol. Biol.">
        <title>Genome sequencing provides insights into the evolution of gene families encoding plant cell wall-degrading enzymes in longhorned beetles.</title>
        <authorList>
            <person name="Shin N.R."/>
            <person name="Okamura Y."/>
            <person name="Kirsch R."/>
            <person name="Pauchet Y."/>
        </authorList>
    </citation>
    <scope>NUCLEOTIDE SEQUENCE [LARGE SCALE GENOMIC DNA]</scope>
    <source>
        <strain evidence="12">EAD_L_NR</strain>
    </source>
</reference>
<name>A0AAV8VHW2_9CUCU</name>